<dbReference type="AlphaFoldDB" id="A0AAV7PC59"/>
<feature type="compositionally biased region" description="Acidic residues" evidence="1">
    <location>
        <begin position="67"/>
        <end position="76"/>
    </location>
</feature>
<evidence type="ECO:0000313" key="3">
    <source>
        <dbReference type="Proteomes" id="UP001066276"/>
    </source>
</evidence>
<protein>
    <submittedName>
        <fullName evidence="2">Uncharacterized protein</fullName>
    </submittedName>
</protein>
<dbReference type="Proteomes" id="UP001066276">
    <property type="component" value="Chromosome 7"/>
</dbReference>
<feature type="region of interest" description="Disordered" evidence="1">
    <location>
        <begin position="64"/>
        <end position="99"/>
    </location>
</feature>
<sequence>MELRTRVAGGQAGPPALETAEGADGWAQSYLQRRRPRLDIVKAAASVGPCREWEKATRAQAHLAEEVTTDGGDEQDNGIRSFGTEENNESVVPSIGSRNGSLSGSEMIFTSIRRSMELDDQLIFLEIEENKLPFQTRKLTVAKKRVKMG</sequence>
<name>A0AAV7PC59_PLEWA</name>
<accession>A0AAV7PC59</accession>
<evidence type="ECO:0000256" key="1">
    <source>
        <dbReference type="SAM" id="MobiDB-lite"/>
    </source>
</evidence>
<evidence type="ECO:0000313" key="2">
    <source>
        <dbReference type="EMBL" id="KAJ1124675.1"/>
    </source>
</evidence>
<dbReference type="EMBL" id="JANPWB010000011">
    <property type="protein sequence ID" value="KAJ1124675.1"/>
    <property type="molecule type" value="Genomic_DNA"/>
</dbReference>
<proteinExistence type="predicted"/>
<feature type="region of interest" description="Disordered" evidence="1">
    <location>
        <begin position="1"/>
        <end position="21"/>
    </location>
</feature>
<organism evidence="2 3">
    <name type="scientific">Pleurodeles waltl</name>
    <name type="common">Iberian ribbed newt</name>
    <dbReference type="NCBI Taxonomy" id="8319"/>
    <lineage>
        <taxon>Eukaryota</taxon>
        <taxon>Metazoa</taxon>
        <taxon>Chordata</taxon>
        <taxon>Craniata</taxon>
        <taxon>Vertebrata</taxon>
        <taxon>Euteleostomi</taxon>
        <taxon>Amphibia</taxon>
        <taxon>Batrachia</taxon>
        <taxon>Caudata</taxon>
        <taxon>Salamandroidea</taxon>
        <taxon>Salamandridae</taxon>
        <taxon>Pleurodelinae</taxon>
        <taxon>Pleurodeles</taxon>
    </lineage>
</organism>
<keyword evidence="3" id="KW-1185">Reference proteome</keyword>
<comment type="caution">
    <text evidence="2">The sequence shown here is derived from an EMBL/GenBank/DDBJ whole genome shotgun (WGS) entry which is preliminary data.</text>
</comment>
<reference evidence="2" key="1">
    <citation type="journal article" date="2022" name="bioRxiv">
        <title>Sequencing and chromosome-scale assembly of the giantPleurodeles waltlgenome.</title>
        <authorList>
            <person name="Brown T."/>
            <person name="Elewa A."/>
            <person name="Iarovenko S."/>
            <person name="Subramanian E."/>
            <person name="Araus A.J."/>
            <person name="Petzold A."/>
            <person name="Susuki M."/>
            <person name="Suzuki K.-i.T."/>
            <person name="Hayashi T."/>
            <person name="Toyoda A."/>
            <person name="Oliveira C."/>
            <person name="Osipova E."/>
            <person name="Leigh N.D."/>
            <person name="Simon A."/>
            <person name="Yun M.H."/>
        </authorList>
    </citation>
    <scope>NUCLEOTIDE SEQUENCE</scope>
    <source>
        <strain evidence="2">20211129_DDA</strain>
        <tissue evidence="2">Liver</tissue>
    </source>
</reference>
<gene>
    <name evidence="2" type="ORF">NDU88_003124</name>
</gene>